<dbReference type="Proteomes" id="UP000798662">
    <property type="component" value="Chromosome 1"/>
</dbReference>
<dbReference type="EMBL" id="CM020618">
    <property type="protein sequence ID" value="KAK1860254.1"/>
    <property type="molecule type" value="Genomic_DNA"/>
</dbReference>
<gene>
    <name evidence="1" type="ORF">I4F81_002843</name>
</gene>
<evidence type="ECO:0000313" key="1">
    <source>
        <dbReference type="EMBL" id="KAK1860254.1"/>
    </source>
</evidence>
<sequence length="1012" mass="109844">MAGSHSGFEEASAPAAAAALPAAPLSGNADPATIEEAVQAELDGLLELARVAVASPPPSPSPSSRPRKRRRQTGAATAQAQGPSHAYLTLQTKLRAMFEELGDWKRSAPLAIKRKRAKGGRFNTVRLRALQRFVLTVGRGGMSLADLEKLYDFLTVWDGTQPSQLKDVGHDQKLRDVFSTFGAFKAAVRDDIDAAVHHKGWRKCSLAEGGQHYQTFFTPALHVILDWVRGDQNVRLWSGASGPAPPSALRETPLDGDAFRLSEKAVMDEYGPGSCVLGIHFFSDCFQLSWSGVRLRVINSVTREAKWVTVAYVPVVKTLKEPAGKERARQRRAAIFQRVLYLVLRSTIVAGNEGVTVEDPRTGRSVVAYPRVLAYICDQPEERAVLCFKGGSCARPCSMCDVKVGDAGSSAALTAKERDVVATLERQYEAAHSRRSSKRRRRNATLEAVDSSNGFVPALACMAGLSTAPHLLFRMVGFDILHLVHRLIKLFPFMCVGDKPLAGSLEATKRVAFERLKYLGRRSRACKADPGYAVGSDETQACFTVKQQRDGVCILPHNFAGLFGRQGGNPAANVGGTQDSADAADDPEPAADDQVCDADDDEEVDKVKRGFTYDWGAYRSTFGDTPLHEAVTALIAEYATLYMRIAGQVGASVPPPLTLDVAQDISEHATRFVLDYVTPILGQLNGTKFHRLLCNVLQAIKMHGNLRNGHTAANESQHKEDKVFYSRTTKHPASFTAQLVRQAQGSRAMLEALEQQDADAKRAAASAGPGAARVGGATASGRHGRAASTTLRARRDAAVARRASRNAAATEGGAQRPAASHHLAHETVAKVAQRPGLGNLPSLLGLQADYVLPVLGFVRIPATFDCGTRAPQIVRASRSFREAPWLDAVIYSVGEDKRTVFVGEVRALLRRPHGDIAVVCEMEPVSAVFGCPLAARGCTRLKWLRRPGGVNCSLRVVPVKDFRRVAHVVPDFRDLDMRRGVGAAPAGELDPLDQRLAMRFFLNAFYPWEVPR</sequence>
<evidence type="ECO:0000313" key="2">
    <source>
        <dbReference type="Proteomes" id="UP000798662"/>
    </source>
</evidence>
<organism evidence="1 2">
    <name type="scientific">Pyropia yezoensis</name>
    <name type="common">Susabi-nori</name>
    <name type="synonym">Porphyra yezoensis</name>
    <dbReference type="NCBI Taxonomy" id="2788"/>
    <lineage>
        <taxon>Eukaryota</taxon>
        <taxon>Rhodophyta</taxon>
        <taxon>Bangiophyceae</taxon>
        <taxon>Bangiales</taxon>
        <taxon>Bangiaceae</taxon>
        <taxon>Pyropia</taxon>
    </lineage>
</organism>
<comment type="caution">
    <text evidence="1">The sequence shown here is derived from an EMBL/GenBank/DDBJ whole genome shotgun (WGS) entry which is preliminary data.</text>
</comment>
<protein>
    <submittedName>
        <fullName evidence="1">Uncharacterized protein</fullName>
    </submittedName>
</protein>
<name>A0ACC3BQI5_PYRYE</name>
<accession>A0ACC3BQI5</accession>
<keyword evidence="2" id="KW-1185">Reference proteome</keyword>
<reference evidence="1" key="1">
    <citation type="submission" date="2019-11" db="EMBL/GenBank/DDBJ databases">
        <title>Nori genome reveals adaptations in red seaweeds to the harsh intertidal environment.</title>
        <authorList>
            <person name="Wang D."/>
            <person name="Mao Y."/>
        </authorList>
    </citation>
    <scope>NUCLEOTIDE SEQUENCE</scope>
    <source>
        <tissue evidence="1">Gametophyte</tissue>
    </source>
</reference>
<proteinExistence type="predicted"/>